<dbReference type="RefSeq" id="WP_045808941.1">
    <property type="nucleotide sequence ID" value="NZ_LANX01000001.1"/>
</dbReference>
<comment type="caution">
    <text evidence="5">The sequence shown here is derived from an EMBL/GenBank/DDBJ whole genome shotgun (WGS) entry which is preliminary data.</text>
</comment>
<protein>
    <recommendedName>
        <fullName evidence="2">Cold shock-like protein CspA</fullName>
    </recommendedName>
</protein>
<dbReference type="PANTHER" id="PTHR46109:SF1">
    <property type="entry name" value="PROTEIN LIN-28 HOMOLOG"/>
    <property type="match status" value="1"/>
</dbReference>
<dbReference type="PATRIC" id="fig|1359163.3.peg.532"/>
<keyword evidence="6" id="KW-1185">Reference proteome</keyword>
<reference evidence="5 6" key="1">
    <citation type="submission" date="2015-02" db="EMBL/GenBank/DDBJ databases">
        <title>Genome Sequencing of Rickettsiales.</title>
        <authorList>
            <person name="Daugherty S.C."/>
            <person name="Su Q."/>
            <person name="Abolude K."/>
            <person name="Beier-Sexton M."/>
            <person name="Carlyon J.A."/>
            <person name="Carter R."/>
            <person name="Day N.P."/>
            <person name="Dumler S.J."/>
            <person name="Dyachenko V."/>
            <person name="Godinez A."/>
            <person name="Kurtti T.J."/>
            <person name="Lichay M."/>
            <person name="Mullins K.E."/>
            <person name="Ott S."/>
            <person name="Pappas-Brown V."/>
            <person name="Paris D.H."/>
            <person name="Patel P."/>
            <person name="Richards A.L."/>
            <person name="Sadzewicz L."/>
            <person name="Sears K."/>
            <person name="Seidman D."/>
            <person name="Sengamalay N."/>
            <person name="Stenos J."/>
            <person name="Tallon L.J."/>
            <person name="Vincent G."/>
            <person name="Fraser C.M."/>
            <person name="Munderloh U."/>
            <person name="Dunning-Hotopp J.C."/>
        </authorList>
    </citation>
    <scope>NUCLEOTIDE SEQUENCE [LARGE SCALE GENOMIC DNA]</scope>
    <source>
        <strain evidence="5 6">RAC413</strain>
    </source>
</reference>
<accession>A0A0F3NNA5</accession>
<dbReference type="GO" id="GO:0031054">
    <property type="term" value="P:pre-miRNA processing"/>
    <property type="evidence" value="ECO:0007669"/>
    <property type="project" value="TreeGrafter"/>
</dbReference>
<dbReference type="EMBL" id="LANX01000001">
    <property type="protein sequence ID" value="KJV69167.1"/>
    <property type="molecule type" value="Genomic_DNA"/>
</dbReference>
<evidence type="ECO:0000256" key="2">
    <source>
        <dbReference type="ARBA" id="ARBA00022332"/>
    </source>
</evidence>
<evidence type="ECO:0000256" key="1">
    <source>
        <dbReference type="ARBA" id="ARBA00004496"/>
    </source>
</evidence>
<evidence type="ECO:0000313" key="6">
    <source>
        <dbReference type="Proteomes" id="UP000033562"/>
    </source>
</evidence>
<dbReference type="AlphaFoldDB" id="A0A0F3NNA5"/>
<dbReference type="InterPro" id="IPR011129">
    <property type="entry name" value="CSD"/>
</dbReference>
<keyword evidence="3" id="KW-0963">Cytoplasm</keyword>
<organism evidence="5 6">
    <name type="scientific">Candidatus Neoehrlichia procyonis str. RAC413</name>
    <dbReference type="NCBI Taxonomy" id="1359163"/>
    <lineage>
        <taxon>Bacteria</taxon>
        <taxon>Pseudomonadati</taxon>
        <taxon>Pseudomonadota</taxon>
        <taxon>Alphaproteobacteria</taxon>
        <taxon>Rickettsiales</taxon>
        <taxon>Anaplasmataceae</taxon>
        <taxon>Candidatus Neoehrlichia</taxon>
    </lineage>
</organism>
<evidence type="ECO:0000256" key="3">
    <source>
        <dbReference type="ARBA" id="ARBA00022490"/>
    </source>
</evidence>
<dbReference type="OrthoDB" id="9801074at2"/>
<dbReference type="STRING" id="1359163.NLO413_0544"/>
<dbReference type="PANTHER" id="PTHR46109">
    <property type="entry name" value="PROTEIN LIN-28"/>
    <property type="match status" value="1"/>
</dbReference>
<gene>
    <name evidence="5" type="ORF">NLO413_0544</name>
</gene>
<dbReference type="SUPFAM" id="SSF50249">
    <property type="entry name" value="Nucleic acid-binding proteins"/>
    <property type="match status" value="1"/>
</dbReference>
<evidence type="ECO:0000259" key="4">
    <source>
        <dbReference type="PROSITE" id="PS51857"/>
    </source>
</evidence>
<dbReference type="GO" id="GO:0005829">
    <property type="term" value="C:cytosol"/>
    <property type="evidence" value="ECO:0007669"/>
    <property type="project" value="UniProtKB-ARBA"/>
</dbReference>
<feature type="domain" description="CSD" evidence="4">
    <location>
        <begin position="10"/>
        <end position="88"/>
    </location>
</feature>
<keyword evidence="5" id="KW-0238">DNA-binding</keyword>
<dbReference type="Proteomes" id="UP000033562">
    <property type="component" value="Unassembled WGS sequence"/>
</dbReference>
<sequence length="91" mass="10338">MSQVINEKVTYTGHVKWFSVEKGYGFICKDKNVSNNKIRGNFGQSCKDVFVHITSLQKSRIENLKEGQKVKYQLDENNGKVSAVNLEILAD</sequence>
<dbReference type="SMART" id="SM00357">
    <property type="entry name" value="CSP"/>
    <property type="match status" value="1"/>
</dbReference>
<dbReference type="GO" id="GO:0003677">
    <property type="term" value="F:DNA binding"/>
    <property type="evidence" value="ECO:0007669"/>
    <property type="project" value="UniProtKB-KW"/>
</dbReference>
<evidence type="ECO:0000313" key="5">
    <source>
        <dbReference type="EMBL" id="KJV69167.1"/>
    </source>
</evidence>
<dbReference type="Gene3D" id="2.40.50.140">
    <property type="entry name" value="Nucleic acid-binding proteins"/>
    <property type="match status" value="1"/>
</dbReference>
<name>A0A0F3NNA5_9RICK</name>
<dbReference type="InterPro" id="IPR002059">
    <property type="entry name" value="CSP_DNA-bd"/>
</dbReference>
<comment type="subcellular location">
    <subcellularLocation>
        <location evidence="1">Cytoplasm</location>
    </subcellularLocation>
</comment>
<dbReference type="InterPro" id="IPR012340">
    <property type="entry name" value="NA-bd_OB-fold"/>
</dbReference>
<dbReference type="InterPro" id="IPR051373">
    <property type="entry name" value="Lin-28_RNA-binding"/>
</dbReference>
<dbReference type="CDD" id="cd04458">
    <property type="entry name" value="CSP_CDS"/>
    <property type="match status" value="1"/>
</dbReference>
<dbReference type="PIRSF" id="PIRSF002599">
    <property type="entry name" value="Cold_shock_A"/>
    <property type="match status" value="1"/>
</dbReference>
<dbReference type="InterPro" id="IPR012156">
    <property type="entry name" value="Cold_shock_CspA"/>
</dbReference>
<dbReference type="Pfam" id="PF00313">
    <property type="entry name" value="CSD"/>
    <property type="match status" value="1"/>
</dbReference>
<dbReference type="PROSITE" id="PS51857">
    <property type="entry name" value="CSD_2"/>
    <property type="match status" value="1"/>
</dbReference>
<proteinExistence type="predicted"/>
<dbReference type="GO" id="GO:0003729">
    <property type="term" value="F:mRNA binding"/>
    <property type="evidence" value="ECO:0007669"/>
    <property type="project" value="TreeGrafter"/>
</dbReference>